<keyword evidence="4" id="KW-0411">Iron-sulfur</keyword>
<proteinExistence type="predicted"/>
<feature type="domain" description="Radical SAM core" evidence="5">
    <location>
        <begin position="1"/>
        <end position="164"/>
    </location>
</feature>
<dbReference type="InterPro" id="IPR058240">
    <property type="entry name" value="rSAM_sf"/>
</dbReference>
<gene>
    <name evidence="6" type="ORF">A3C90_02720</name>
</gene>
<evidence type="ECO:0000256" key="2">
    <source>
        <dbReference type="ARBA" id="ARBA00022723"/>
    </source>
</evidence>
<organism evidence="6 7">
    <name type="scientific">Candidatus Magasanikbacteria bacterium RIFCSPHIGHO2_02_FULL_51_14</name>
    <dbReference type="NCBI Taxonomy" id="1798683"/>
    <lineage>
        <taxon>Bacteria</taxon>
        <taxon>Candidatus Magasanikiibacteriota</taxon>
    </lineage>
</organism>
<evidence type="ECO:0000256" key="1">
    <source>
        <dbReference type="ARBA" id="ARBA00022691"/>
    </source>
</evidence>
<dbReference type="InterPro" id="IPR050377">
    <property type="entry name" value="Radical_SAM_PqqE_MftC-like"/>
</dbReference>
<comment type="caution">
    <text evidence="6">The sequence shown here is derived from an EMBL/GenBank/DDBJ whole genome shotgun (WGS) entry which is preliminary data.</text>
</comment>
<protein>
    <recommendedName>
        <fullName evidence="5">Radical SAM core domain-containing protein</fullName>
    </recommendedName>
</protein>
<name>A0A1F6MQH5_9BACT</name>
<evidence type="ECO:0000256" key="4">
    <source>
        <dbReference type="ARBA" id="ARBA00023014"/>
    </source>
</evidence>
<dbReference type="GO" id="GO:0051536">
    <property type="term" value="F:iron-sulfur cluster binding"/>
    <property type="evidence" value="ECO:0007669"/>
    <property type="project" value="UniProtKB-KW"/>
</dbReference>
<dbReference type="EMBL" id="MFQE01000007">
    <property type="protein sequence ID" value="OGH73906.1"/>
    <property type="molecule type" value="Genomic_DNA"/>
</dbReference>
<keyword evidence="1" id="KW-0949">S-adenosyl-L-methionine</keyword>
<evidence type="ECO:0000259" key="5">
    <source>
        <dbReference type="PROSITE" id="PS51918"/>
    </source>
</evidence>
<accession>A0A1F6MQH5</accession>
<dbReference type="GO" id="GO:0003824">
    <property type="term" value="F:catalytic activity"/>
    <property type="evidence" value="ECO:0007669"/>
    <property type="project" value="InterPro"/>
</dbReference>
<sequence>DGVVISGGEPTMMPDLADFMRRVKELGFLVKLDTNGNNPVMLQNIIDARLADYIAMDVKTSLAAYQTLVGDRAKAEAIRTSIEFIRASGIRYEFRSTLIKEIHTSEILRSMAESMRGADMLYLQQFRPGHTLDPQFGKYHAFSKEEMEEIADVFREQVKHVSVRV</sequence>
<keyword evidence="3" id="KW-0408">Iron</keyword>
<feature type="non-terminal residue" evidence="6">
    <location>
        <position position="1"/>
    </location>
</feature>
<dbReference type="InterPro" id="IPR013785">
    <property type="entry name" value="Aldolase_TIM"/>
</dbReference>
<dbReference type="Proteomes" id="UP000177457">
    <property type="component" value="Unassembled WGS sequence"/>
</dbReference>
<evidence type="ECO:0000256" key="3">
    <source>
        <dbReference type="ARBA" id="ARBA00023004"/>
    </source>
</evidence>
<dbReference type="PANTHER" id="PTHR11228">
    <property type="entry name" value="RADICAL SAM DOMAIN PROTEIN"/>
    <property type="match status" value="1"/>
</dbReference>
<dbReference type="PROSITE" id="PS51918">
    <property type="entry name" value="RADICAL_SAM"/>
    <property type="match status" value="1"/>
</dbReference>
<dbReference type="STRING" id="1798683.A3C90_02720"/>
<dbReference type="AlphaFoldDB" id="A0A1F6MQH5"/>
<keyword evidence="2" id="KW-0479">Metal-binding</keyword>
<reference evidence="6 7" key="1">
    <citation type="journal article" date="2016" name="Nat. Commun.">
        <title>Thousands of microbial genomes shed light on interconnected biogeochemical processes in an aquifer system.</title>
        <authorList>
            <person name="Anantharaman K."/>
            <person name="Brown C.T."/>
            <person name="Hug L.A."/>
            <person name="Sharon I."/>
            <person name="Castelle C.J."/>
            <person name="Probst A.J."/>
            <person name="Thomas B.C."/>
            <person name="Singh A."/>
            <person name="Wilkins M.J."/>
            <person name="Karaoz U."/>
            <person name="Brodie E.L."/>
            <person name="Williams K.H."/>
            <person name="Hubbard S.S."/>
            <person name="Banfield J.F."/>
        </authorList>
    </citation>
    <scope>NUCLEOTIDE SEQUENCE [LARGE SCALE GENOMIC DNA]</scope>
</reference>
<evidence type="ECO:0000313" key="7">
    <source>
        <dbReference type="Proteomes" id="UP000177457"/>
    </source>
</evidence>
<evidence type="ECO:0000313" key="6">
    <source>
        <dbReference type="EMBL" id="OGH73906.1"/>
    </source>
</evidence>
<dbReference type="InterPro" id="IPR007197">
    <property type="entry name" value="rSAM"/>
</dbReference>
<dbReference type="Pfam" id="PF04055">
    <property type="entry name" value="Radical_SAM"/>
    <property type="match status" value="1"/>
</dbReference>
<dbReference type="PANTHER" id="PTHR11228:SF27">
    <property type="entry name" value="GLYCYL-RADICAL ENZYME ACTIVATING ENZYME MJ1227-RELATED"/>
    <property type="match status" value="1"/>
</dbReference>
<dbReference type="Gene3D" id="3.20.20.70">
    <property type="entry name" value="Aldolase class I"/>
    <property type="match status" value="1"/>
</dbReference>
<dbReference type="GO" id="GO:0046872">
    <property type="term" value="F:metal ion binding"/>
    <property type="evidence" value="ECO:0007669"/>
    <property type="project" value="UniProtKB-KW"/>
</dbReference>
<dbReference type="SUPFAM" id="SSF102114">
    <property type="entry name" value="Radical SAM enzymes"/>
    <property type="match status" value="1"/>
</dbReference>